<organism evidence="1 2">
    <name type="scientific">Gossypium arboreum</name>
    <name type="common">Tree cotton</name>
    <name type="synonym">Gossypium nanking</name>
    <dbReference type="NCBI Taxonomy" id="29729"/>
    <lineage>
        <taxon>Eukaryota</taxon>
        <taxon>Viridiplantae</taxon>
        <taxon>Streptophyta</taxon>
        <taxon>Embryophyta</taxon>
        <taxon>Tracheophyta</taxon>
        <taxon>Spermatophyta</taxon>
        <taxon>Magnoliopsida</taxon>
        <taxon>eudicotyledons</taxon>
        <taxon>Gunneridae</taxon>
        <taxon>Pentapetalae</taxon>
        <taxon>rosids</taxon>
        <taxon>malvids</taxon>
        <taxon>Malvales</taxon>
        <taxon>Malvaceae</taxon>
        <taxon>Malvoideae</taxon>
        <taxon>Gossypium</taxon>
    </lineage>
</organism>
<name>A0A0B0N902_GOSAR</name>
<sequence>MEGWDPQNLILPEVGKLCRSQSEYLDQHFKTQKDVSSSSISSSSCLLSEWTKHCSDYNNRLLHLRTTLMDRTLSWISSSFRAKASLSNLNLTLSASSQYGTALKRLLGEELRLLALQLHRIHFIRQYVETALRLEALVGDLEDVVFSSGNCRPGNMFAKFSTLLTSQDFGVKEERLLKAIKAMNDIEEIIVNVEKAQQWHHLLKSVDHRVDKTLAVLRPETLAEHRALLASFGWPPKLLASKVESGGLSKLLNPLLLMHGDEKKSYAQSQKECEIRLWAIDELVSPLAVRMEYHFVKWAEQPEFMFALPLIDAARLRSYSANEAWMPKGGGYPC</sequence>
<protein>
    <submittedName>
        <fullName evidence="1">Deneddylase U31</fullName>
    </submittedName>
</protein>
<dbReference type="PANTHER" id="PTHR13520:SF0">
    <property type="entry name" value="RAD50-INTERACTING PROTEIN 1"/>
    <property type="match status" value="1"/>
</dbReference>
<dbReference type="GO" id="GO:0070939">
    <property type="term" value="C:Dsl1/NZR complex"/>
    <property type="evidence" value="ECO:0007669"/>
    <property type="project" value="InterPro"/>
</dbReference>
<evidence type="ECO:0000313" key="1">
    <source>
        <dbReference type="EMBL" id="KHG11013.1"/>
    </source>
</evidence>
<dbReference type="AlphaFoldDB" id="A0A0B0N902"/>
<dbReference type="GO" id="GO:0006890">
    <property type="term" value="P:retrograde vesicle-mediated transport, Golgi to endoplasmic reticulum"/>
    <property type="evidence" value="ECO:0007669"/>
    <property type="project" value="InterPro"/>
</dbReference>
<dbReference type="EMBL" id="KN395054">
    <property type="protein sequence ID" value="KHG11013.1"/>
    <property type="molecule type" value="Genomic_DNA"/>
</dbReference>
<accession>A0A0B0N902</accession>
<evidence type="ECO:0000313" key="2">
    <source>
        <dbReference type="Proteomes" id="UP000032142"/>
    </source>
</evidence>
<dbReference type="GO" id="GO:0006888">
    <property type="term" value="P:endoplasmic reticulum to Golgi vesicle-mediated transport"/>
    <property type="evidence" value="ECO:0007669"/>
    <property type="project" value="InterPro"/>
</dbReference>
<reference evidence="2" key="1">
    <citation type="submission" date="2014-09" db="EMBL/GenBank/DDBJ databases">
        <authorList>
            <person name="Mudge J."/>
            <person name="Ramaraj T."/>
            <person name="Lindquist I.E."/>
            <person name="Bharti A.K."/>
            <person name="Sundararajan A."/>
            <person name="Cameron C.T."/>
            <person name="Woodward J.E."/>
            <person name="May G.D."/>
            <person name="Brubaker C."/>
            <person name="Broadhvest J."/>
            <person name="Wilkins T.A."/>
        </authorList>
    </citation>
    <scope>NUCLEOTIDE SEQUENCE</scope>
    <source>
        <strain evidence="2">cv. AKA8401</strain>
    </source>
</reference>
<keyword evidence="2" id="KW-1185">Reference proteome</keyword>
<dbReference type="GO" id="GO:0060628">
    <property type="term" value="P:regulation of ER to Golgi vesicle-mediated transport"/>
    <property type="evidence" value="ECO:0007669"/>
    <property type="project" value="TreeGrafter"/>
</dbReference>
<gene>
    <name evidence="1" type="ORF">F383_15615</name>
</gene>
<dbReference type="InterPro" id="IPR007528">
    <property type="entry name" value="RINT1_Tip20"/>
</dbReference>
<dbReference type="Proteomes" id="UP000032142">
    <property type="component" value="Unassembled WGS sequence"/>
</dbReference>
<proteinExistence type="predicted"/>
<dbReference type="PANTHER" id="PTHR13520">
    <property type="entry name" value="RAD50-INTERACTING PROTEIN 1 RINT-1"/>
    <property type="match status" value="1"/>
</dbReference>